<reference evidence="3 4" key="1">
    <citation type="submission" date="2018-02" db="EMBL/GenBank/DDBJ databases">
        <title>Genomic analysis of the strain RR4-38 isolated from a seawater recirculating aquaculture system.</title>
        <authorList>
            <person name="Kim Y.-S."/>
            <person name="Jang Y.H."/>
            <person name="Kim K.-H."/>
        </authorList>
    </citation>
    <scope>NUCLEOTIDE SEQUENCE [LARGE SCALE GENOMIC DNA]</scope>
    <source>
        <strain evidence="3 4">RR4-38</strain>
    </source>
</reference>
<dbReference type="Gene3D" id="3.40.50.620">
    <property type="entry name" value="HUPs"/>
    <property type="match status" value="2"/>
</dbReference>
<evidence type="ECO:0000313" key="3">
    <source>
        <dbReference type="EMBL" id="AVI49702.1"/>
    </source>
</evidence>
<protein>
    <submittedName>
        <fullName evidence="3">Universal stress protein</fullName>
    </submittedName>
</protein>
<organism evidence="3 4">
    <name type="scientific">Pukyongia salina</name>
    <dbReference type="NCBI Taxonomy" id="2094025"/>
    <lineage>
        <taxon>Bacteria</taxon>
        <taxon>Pseudomonadati</taxon>
        <taxon>Bacteroidota</taxon>
        <taxon>Flavobacteriia</taxon>
        <taxon>Flavobacteriales</taxon>
        <taxon>Flavobacteriaceae</taxon>
        <taxon>Pukyongia</taxon>
    </lineage>
</organism>
<dbReference type="EMBL" id="CP027062">
    <property type="protein sequence ID" value="AVI49702.1"/>
    <property type="molecule type" value="Genomic_DNA"/>
</dbReference>
<feature type="domain" description="UspA" evidence="2">
    <location>
        <begin position="1"/>
        <end position="146"/>
    </location>
</feature>
<dbReference type="RefSeq" id="WP_105213919.1">
    <property type="nucleotide sequence ID" value="NZ_CP027062.1"/>
</dbReference>
<dbReference type="PANTHER" id="PTHR46268">
    <property type="entry name" value="STRESS RESPONSE PROTEIN NHAX"/>
    <property type="match status" value="1"/>
</dbReference>
<dbReference type="PRINTS" id="PR01438">
    <property type="entry name" value="UNVRSLSTRESS"/>
</dbReference>
<dbReference type="CDD" id="cd00293">
    <property type="entry name" value="USP-like"/>
    <property type="match status" value="1"/>
</dbReference>
<dbReference type="InterPro" id="IPR014729">
    <property type="entry name" value="Rossmann-like_a/b/a_fold"/>
</dbReference>
<dbReference type="SUPFAM" id="SSF52402">
    <property type="entry name" value="Adenine nucleotide alpha hydrolases-like"/>
    <property type="match status" value="2"/>
</dbReference>
<proteinExistence type="inferred from homology"/>
<name>A0A2S0HST8_9FLAO</name>
<gene>
    <name evidence="3" type="ORF">C5O00_00380</name>
</gene>
<dbReference type="Proteomes" id="UP000238442">
    <property type="component" value="Chromosome"/>
</dbReference>
<dbReference type="KEGG" id="aue:C5O00_00380"/>
<evidence type="ECO:0000259" key="2">
    <source>
        <dbReference type="Pfam" id="PF00582"/>
    </source>
</evidence>
<dbReference type="Pfam" id="PF00582">
    <property type="entry name" value="Usp"/>
    <property type="match status" value="1"/>
</dbReference>
<dbReference type="AlphaFoldDB" id="A0A2S0HST8"/>
<comment type="similarity">
    <text evidence="1">Belongs to the universal stress protein A family.</text>
</comment>
<dbReference type="InterPro" id="IPR006015">
    <property type="entry name" value="Universal_stress_UspA"/>
</dbReference>
<keyword evidence="4" id="KW-1185">Reference proteome</keyword>
<evidence type="ECO:0000313" key="4">
    <source>
        <dbReference type="Proteomes" id="UP000238442"/>
    </source>
</evidence>
<sequence>MRKVLIPTDFSTNAMNAIKYAMELFKYDRTDFHIMHAYGDDLYNRNSGMDKVELDDAKVVALKSANEKLNGVIRSMKELAPNPRHKYFSISVLGSLVDEANEIAEQENVDVIVMGTKGKTDKRNITFGSNTLQVIKYVKCPVLAVPAEYTDIQPSQILFATDYMLPYQRRELKLLSTIAQNYAARLKVLHISKFSELSFRQQDNKAFLEYCMEHIKTKYVKLPGDDVTSVINDAIKSYNIDLLVMINSRHSFLEDVLHSSKVEKIGLEIKIPFLVLQNLPRT</sequence>
<dbReference type="OrthoDB" id="9788959at2"/>
<dbReference type="InterPro" id="IPR006016">
    <property type="entry name" value="UspA"/>
</dbReference>
<accession>A0A2S0HST8</accession>
<dbReference type="PANTHER" id="PTHR46268:SF6">
    <property type="entry name" value="UNIVERSAL STRESS PROTEIN UP12"/>
    <property type="match status" value="1"/>
</dbReference>
<evidence type="ECO:0000256" key="1">
    <source>
        <dbReference type="ARBA" id="ARBA00008791"/>
    </source>
</evidence>